<dbReference type="Proteomes" id="UP000634136">
    <property type="component" value="Unassembled WGS sequence"/>
</dbReference>
<proteinExistence type="predicted"/>
<sequence length="24" mass="2483">MTIGASVPNMYLNNFKGALVEGGV</sequence>
<evidence type="ECO:0000313" key="1">
    <source>
        <dbReference type="EMBL" id="KAF7832256.1"/>
    </source>
</evidence>
<dbReference type="EMBL" id="JAAIUW010000005">
    <property type="protein sequence ID" value="KAF7832256.1"/>
    <property type="molecule type" value="Genomic_DNA"/>
</dbReference>
<evidence type="ECO:0000313" key="2">
    <source>
        <dbReference type="Proteomes" id="UP000634136"/>
    </source>
</evidence>
<organism evidence="1 2">
    <name type="scientific">Senna tora</name>
    <dbReference type="NCBI Taxonomy" id="362788"/>
    <lineage>
        <taxon>Eukaryota</taxon>
        <taxon>Viridiplantae</taxon>
        <taxon>Streptophyta</taxon>
        <taxon>Embryophyta</taxon>
        <taxon>Tracheophyta</taxon>
        <taxon>Spermatophyta</taxon>
        <taxon>Magnoliopsida</taxon>
        <taxon>eudicotyledons</taxon>
        <taxon>Gunneridae</taxon>
        <taxon>Pentapetalae</taxon>
        <taxon>rosids</taxon>
        <taxon>fabids</taxon>
        <taxon>Fabales</taxon>
        <taxon>Fabaceae</taxon>
        <taxon>Caesalpinioideae</taxon>
        <taxon>Cassia clade</taxon>
        <taxon>Senna</taxon>
    </lineage>
</organism>
<comment type="caution">
    <text evidence="1">The sequence shown here is derived from an EMBL/GenBank/DDBJ whole genome shotgun (WGS) entry which is preliminary data.</text>
</comment>
<dbReference type="AlphaFoldDB" id="A0A835C2V3"/>
<protein>
    <submittedName>
        <fullName evidence="1">Uncharacterized protein</fullName>
    </submittedName>
</protein>
<keyword evidence="2" id="KW-1185">Reference proteome</keyword>
<name>A0A835C2V3_9FABA</name>
<accession>A0A835C2V3</accession>
<gene>
    <name evidence="1" type="ORF">G2W53_014589</name>
</gene>
<reference evidence="1" key="1">
    <citation type="submission" date="2020-09" db="EMBL/GenBank/DDBJ databases">
        <title>Genome-Enabled Discovery of Anthraquinone Biosynthesis in Senna tora.</title>
        <authorList>
            <person name="Kang S.-H."/>
            <person name="Pandey R.P."/>
            <person name="Lee C.-M."/>
            <person name="Sim J.-S."/>
            <person name="Jeong J.-T."/>
            <person name="Choi B.-S."/>
            <person name="Jung M."/>
            <person name="Ginzburg D."/>
            <person name="Zhao K."/>
            <person name="Won S.Y."/>
            <person name="Oh T.-J."/>
            <person name="Yu Y."/>
            <person name="Kim N.-H."/>
            <person name="Lee O.R."/>
            <person name="Lee T.-H."/>
            <person name="Bashyal P."/>
            <person name="Kim T.-S."/>
            <person name="Lee W.-H."/>
            <person name="Kawkins C."/>
            <person name="Kim C.-K."/>
            <person name="Kim J.S."/>
            <person name="Ahn B.O."/>
            <person name="Rhee S.Y."/>
            <person name="Sohng J.K."/>
        </authorList>
    </citation>
    <scope>NUCLEOTIDE SEQUENCE</scope>
    <source>
        <tissue evidence="1">Leaf</tissue>
    </source>
</reference>